<comment type="cofactor">
    <cofactor evidence="1 11">
        <name>Zn(2+)</name>
        <dbReference type="ChEBI" id="CHEBI:29105"/>
    </cofactor>
</comment>
<keyword evidence="11" id="KW-0479">Metal-binding</keyword>
<keyword evidence="6 11" id="KW-0378">Hydrolase</keyword>
<proteinExistence type="inferred from homology"/>
<dbReference type="SUPFAM" id="SSF50156">
    <property type="entry name" value="PDZ domain-like"/>
    <property type="match status" value="1"/>
</dbReference>
<dbReference type="SMART" id="SM00228">
    <property type="entry name" value="PDZ"/>
    <property type="match status" value="1"/>
</dbReference>
<keyword evidence="8 11" id="KW-1133">Transmembrane helix</keyword>
<evidence type="ECO:0000256" key="8">
    <source>
        <dbReference type="ARBA" id="ARBA00022989"/>
    </source>
</evidence>
<comment type="similarity">
    <text evidence="3 11">Belongs to the peptidase M50B family.</text>
</comment>
<dbReference type="GO" id="GO:0016020">
    <property type="term" value="C:membrane"/>
    <property type="evidence" value="ECO:0007669"/>
    <property type="project" value="UniProtKB-SubCell"/>
</dbReference>
<evidence type="ECO:0000256" key="4">
    <source>
        <dbReference type="ARBA" id="ARBA00022670"/>
    </source>
</evidence>
<dbReference type="GO" id="GO:0006508">
    <property type="term" value="P:proteolysis"/>
    <property type="evidence" value="ECO:0007669"/>
    <property type="project" value="UniProtKB-KW"/>
</dbReference>
<evidence type="ECO:0000313" key="14">
    <source>
        <dbReference type="Proteomes" id="UP000228626"/>
    </source>
</evidence>
<dbReference type="GO" id="GO:0046872">
    <property type="term" value="F:metal ion binding"/>
    <property type="evidence" value="ECO:0007669"/>
    <property type="project" value="UniProtKB-KW"/>
</dbReference>
<dbReference type="Gene3D" id="2.30.42.10">
    <property type="match status" value="1"/>
</dbReference>
<dbReference type="EMBL" id="PFAR01000024">
    <property type="protein sequence ID" value="PIR93191.1"/>
    <property type="molecule type" value="Genomic_DNA"/>
</dbReference>
<dbReference type="Pfam" id="PF02163">
    <property type="entry name" value="Peptidase_M50"/>
    <property type="match status" value="1"/>
</dbReference>
<keyword evidence="7 11" id="KW-0862">Zinc</keyword>
<feature type="transmembrane region" description="Helical" evidence="11">
    <location>
        <begin position="308"/>
        <end position="328"/>
    </location>
</feature>
<dbReference type="PANTHER" id="PTHR42837">
    <property type="entry name" value="REGULATOR OF SIGMA-E PROTEASE RSEP"/>
    <property type="match status" value="1"/>
</dbReference>
<evidence type="ECO:0000256" key="6">
    <source>
        <dbReference type="ARBA" id="ARBA00022801"/>
    </source>
</evidence>
<feature type="transmembrane region" description="Helical" evidence="11">
    <location>
        <begin position="258"/>
        <end position="277"/>
    </location>
</feature>
<organism evidence="13 14">
    <name type="scientific">Candidatus Falkowbacteria bacterium CG10_big_fil_rev_8_21_14_0_10_43_10</name>
    <dbReference type="NCBI Taxonomy" id="1974567"/>
    <lineage>
        <taxon>Bacteria</taxon>
        <taxon>Candidatus Falkowiibacteriota</taxon>
    </lineage>
</organism>
<feature type="domain" description="PDZ" evidence="12">
    <location>
        <begin position="139"/>
        <end position="227"/>
    </location>
</feature>
<dbReference type="GO" id="GO:0004222">
    <property type="term" value="F:metalloendopeptidase activity"/>
    <property type="evidence" value="ECO:0007669"/>
    <property type="project" value="InterPro"/>
</dbReference>
<dbReference type="InterPro" id="IPR008915">
    <property type="entry name" value="Peptidase_M50"/>
</dbReference>
<dbReference type="PROSITE" id="PS50106">
    <property type="entry name" value="PDZ"/>
    <property type="match status" value="1"/>
</dbReference>
<evidence type="ECO:0000256" key="10">
    <source>
        <dbReference type="ARBA" id="ARBA00023136"/>
    </source>
</evidence>
<dbReference type="NCBIfam" id="TIGR00054">
    <property type="entry name" value="RIP metalloprotease RseP"/>
    <property type="match status" value="1"/>
</dbReference>
<dbReference type="InterPro" id="IPR036034">
    <property type="entry name" value="PDZ_sf"/>
</dbReference>
<feature type="transmembrane region" description="Helical" evidence="11">
    <location>
        <begin position="117"/>
        <end position="140"/>
    </location>
</feature>
<dbReference type="AlphaFoldDB" id="A0A2H0V266"/>
<evidence type="ECO:0000256" key="11">
    <source>
        <dbReference type="RuleBase" id="RU362031"/>
    </source>
</evidence>
<evidence type="ECO:0000256" key="3">
    <source>
        <dbReference type="ARBA" id="ARBA00007931"/>
    </source>
</evidence>
<dbReference type="InterPro" id="IPR001478">
    <property type="entry name" value="PDZ"/>
</dbReference>
<feature type="transmembrane region" description="Helical" evidence="11">
    <location>
        <begin position="6"/>
        <end position="25"/>
    </location>
</feature>
<dbReference type="Proteomes" id="UP000228626">
    <property type="component" value="Unassembled WGS sequence"/>
</dbReference>
<accession>A0A2H0V266</accession>
<name>A0A2H0V266_9BACT</name>
<keyword evidence="4 13" id="KW-0645">Protease</keyword>
<keyword evidence="9 11" id="KW-0482">Metalloprotease</keyword>
<keyword evidence="5 11" id="KW-0812">Transmembrane</keyword>
<dbReference type="EC" id="3.4.24.-" evidence="11"/>
<evidence type="ECO:0000256" key="2">
    <source>
        <dbReference type="ARBA" id="ARBA00004141"/>
    </source>
</evidence>
<dbReference type="CDD" id="cd06163">
    <property type="entry name" value="S2P-M50_PDZ_RseP-like"/>
    <property type="match status" value="1"/>
</dbReference>
<evidence type="ECO:0000256" key="7">
    <source>
        <dbReference type="ARBA" id="ARBA00022833"/>
    </source>
</evidence>
<keyword evidence="10 11" id="KW-0472">Membrane</keyword>
<evidence type="ECO:0000256" key="1">
    <source>
        <dbReference type="ARBA" id="ARBA00001947"/>
    </source>
</evidence>
<evidence type="ECO:0000256" key="9">
    <source>
        <dbReference type="ARBA" id="ARBA00023049"/>
    </source>
</evidence>
<evidence type="ECO:0000313" key="13">
    <source>
        <dbReference type="EMBL" id="PIR93191.1"/>
    </source>
</evidence>
<gene>
    <name evidence="13" type="primary">rseP</name>
    <name evidence="13" type="ORF">COT99_01875</name>
</gene>
<comment type="caution">
    <text evidence="13">The sequence shown here is derived from an EMBL/GenBank/DDBJ whole genome shotgun (WGS) entry which is preliminary data.</text>
</comment>
<evidence type="ECO:0000259" key="12">
    <source>
        <dbReference type="PROSITE" id="PS50106"/>
    </source>
</evidence>
<sequence length="384" mass="42232">MTYLIFFMFTTIIIFIIILSILVFAHELGHFVTAKKFGLMPKEFGFGFPPRLGGAYKNQDGKWRWKWGGGPVRGATSTIYSLNWLPLGGFVNIGEEDENVGDDPKHFKNQKPWKRGVILTAGVFMNLVLAAIFFAVGFMVGLPQTLDDIGAGARVEDQNIQIMQVLPDSPAAKAGLKIGDIIFSVAGREFKTHGQLSEFTAAQSGQNLEYIIKRGEDTLNLTITPEPISLNSDIPGIGVSVAETGLVSYSWYRAIWEGIKTTVFLSWYIIAAFAALLKNLFMGQGAAADIAGPIGIAVITGQVAQLGFVYILQFAAILSINLAIINYFPFPALDGGRVLFLIIEKLRGRPVPERIENILHNVGFTLLMLLVLLVTFRDVFKLIK</sequence>
<comment type="subcellular location">
    <subcellularLocation>
        <location evidence="2">Membrane</location>
        <topology evidence="2">Multi-pass membrane protein</topology>
    </subcellularLocation>
</comment>
<dbReference type="PANTHER" id="PTHR42837:SF2">
    <property type="entry name" value="MEMBRANE METALLOPROTEASE ARASP2, CHLOROPLASTIC-RELATED"/>
    <property type="match status" value="1"/>
</dbReference>
<dbReference type="Pfam" id="PF17820">
    <property type="entry name" value="PDZ_6"/>
    <property type="match status" value="1"/>
</dbReference>
<reference evidence="14" key="1">
    <citation type="submission" date="2017-09" db="EMBL/GenBank/DDBJ databases">
        <title>Depth-based differentiation of microbial function through sediment-hosted aquifers and enrichment of novel symbionts in the deep terrestrial subsurface.</title>
        <authorList>
            <person name="Probst A.J."/>
            <person name="Ladd B."/>
            <person name="Jarett J.K."/>
            <person name="Geller-Mcgrath D.E."/>
            <person name="Sieber C.M.K."/>
            <person name="Emerson J.B."/>
            <person name="Anantharaman K."/>
            <person name="Thomas B.C."/>
            <person name="Malmstrom R."/>
            <person name="Stieglmeier M."/>
            <person name="Klingl A."/>
            <person name="Woyke T."/>
            <person name="Ryan C.M."/>
            <person name="Banfield J.F."/>
        </authorList>
    </citation>
    <scope>NUCLEOTIDE SEQUENCE [LARGE SCALE GENOMIC DNA]</scope>
</reference>
<dbReference type="InterPro" id="IPR004387">
    <property type="entry name" value="Pept_M50_Zn"/>
</dbReference>
<dbReference type="InterPro" id="IPR041489">
    <property type="entry name" value="PDZ_6"/>
</dbReference>
<protein>
    <recommendedName>
        <fullName evidence="11">Zinc metalloprotease</fullName>
        <ecNumber evidence="11">3.4.24.-</ecNumber>
    </recommendedName>
</protein>
<feature type="transmembrane region" description="Helical" evidence="11">
    <location>
        <begin position="358"/>
        <end position="376"/>
    </location>
</feature>
<evidence type="ECO:0000256" key="5">
    <source>
        <dbReference type="ARBA" id="ARBA00022692"/>
    </source>
</evidence>